<name>A0A1I0FKL5_9FIRM</name>
<dbReference type="SUPFAM" id="SSF143081">
    <property type="entry name" value="BB1717-like"/>
    <property type="match status" value="1"/>
</dbReference>
<reference evidence="9 10" key="1">
    <citation type="submission" date="2016-10" db="EMBL/GenBank/DDBJ databases">
        <authorList>
            <person name="de Groot N.N."/>
        </authorList>
    </citation>
    <scope>NUCLEOTIDE SEQUENCE [LARGE SCALE GENOMIC DNA]</scope>
    <source>
        <strain evidence="9 10">DSM 18979</strain>
    </source>
</reference>
<keyword evidence="4 8" id="KW-0378">Hydrolase</keyword>
<dbReference type="Pfam" id="PF02586">
    <property type="entry name" value="SRAP"/>
    <property type="match status" value="1"/>
</dbReference>
<keyword evidence="3" id="KW-0227">DNA damage</keyword>
<keyword evidence="7" id="KW-0456">Lyase</keyword>
<proteinExistence type="inferred from homology"/>
<dbReference type="GO" id="GO:0106300">
    <property type="term" value="P:protein-DNA covalent cross-linking repair"/>
    <property type="evidence" value="ECO:0007669"/>
    <property type="project" value="InterPro"/>
</dbReference>
<dbReference type="Gene3D" id="3.90.1680.10">
    <property type="entry name" value="SOS response associated peptidase-like"/>
    <property type="match status" value="1"/>
</dbReference>
<evidence type="ECO:0000256" key="8">
    <source>
        <dbReference type="RuleBase" id="RU364100"/>
    </source>
</evidence>
<dbReference type="GO" id="GO:0016829">
    <property type="term" value="F:lyase activity"/>
    <property type="evidence" value="ECO:0007669"/>
    <property type="project" value="UniProtKB-KW"/>
</dbReference>
<evidence type="ECO:0000256" key="6">
    <source>
        <dbReference type="ARBA" id="ARBA00023125"/>
    </source>
</evidence>
<comment type="similarity">
    <text evidence="1 8">Belongs to the SOS response-associated peptidase family.</text>
</comment>
<evidence type="ECO:0000256" key="5">
    <source>
        <dbReference type="ARBA" id="ARBA00023124"/>
    </source>
</evidence>
<dbReference type="GO" id="GO:0003697">
    <property type="term" value="F:single-stranded DNA binding"/>
    <property type="evidence" value="ECO:0007669"/>
    <property type="project" value="InterPro"/>
</dbReference>
<dbReference type="OrthoDB" id="9782620at2"/>
<keyword evidence="2 8" id="KW-0645">Protease</keyword>
<dbReference type="EC" id="3.4.-.-" evidence="8"/>
<evidence type="ECO:0000256" key="2">
    <source>
        <dbReference type="ARBA" id="ARBA00022670"/>
    </source>
</evidence>
<dbReference type="InterPro" id="IPR003738">
    <property type="entry name" value="SRAP"/>
</dbReference>
<dbReference type="GO" id="GO:0006508">
    <property type="term" value="P:proteolysis"/>
    <property type="evidence" value="ECO:0007669"/>
    <property type="project" value="UniProtKB-KW"/>
</dbReference>
<dbReference type="STRING" id="426128.SAMN05660297_02842"/>
<dbReference type="EMBL" id="FOHU01000015">
    <property type="protein sequence ID" value="SET58795.1"/>
    <property type="molecule type" value="Genomic_DNA"/>
</dbReference>
<dbReference type="InterPro" id="IPR036590">
    <property type="entry name" value="SRAP-like"/>
</dbReference>
<accession>A0A1I0FKL5</accession>
<evidence type="ECO:0000256" key="4">
    <source>
        <dbReference type="ARBA" id="ARBA00022801"/>
    </source>
</evidence>
<dbReference type="PANTHER" id="PTHR13604">
    <property type="entry name" value="DC12-RELATED"/>
    <property type="match status" value="1"/>
</dbReference>
<gene>
    <name evidence="9" type="ORF">SAMN05660297_02842</name>
</gene>
<organism evidence="9 10">
    <name type="scientific">Natronincola peptidivorans</name>
    <dbReference type="NCBI Taxonomy" id="426128"/>
    <lineage>
        <taxon>Bacteria</taxon>
        <taxon>Bacillati</taxon>
        <taxon>Bacillota</taxon>
        <taxon>Clostridia</taxon>
        <taxon>Peptostreptococcales</taxon>
        <taxon>Natronincolaceae</taxon>
        <taxon>Natronincola</taxon>
    </lineage>
</organism>
<keyword evidence="6" id="KW-0238">DNA-binding</keyword>
<sequence>MCGRFLLTVDLAEIVKRFGLRPVNIVFEPKAEIFPSESVPILIEGEEKKLQLMKWGFKPAFTDKLLINARSETVDEKPTFKTPFLTKRCIIPANGFFEWKKINNENVKHKITLKSGGIFGFAGLYNTFRDKYNNPYEAFTILTTAPNEQMKNLHHRMPVILEKSAEKLWLDPKLQDIGLLKGFLKPFHEELSIESLDAGDVQLTFPL</sequence>
<protein>
    <recommendedName>
        <fullName evidence="8">Abasic site processing protein</fullName>
        <ecNumber evidence="8">3.4.-.-</ecNumber>
    </recommendedName>
</protein>
<keyword evidence="10" id="KW-1185">Reference proteome</keyword>
<evidence type="ECO:0000313" key="10">
    <source>
        <dbReference type="Proteomes" id="UP000199568"/>
    </source>
</evidence>
<dbReference type="RefSeq" id="WP_090445485.1">
    <property type="nucleotide sequence ID" value="NZ_FOHU01000015.1"/>
</dbReference>
<dbReference type="PANTHER" id="PTHR13604:SF0">
    <property type="entry name" value="ABASIC SITE PROCESSING PROTEIN HMCES"/>
    <property type="match status" value="1"/>
</dbReference>
<dbReference type="Proteomes" id="UP000199568">
    <property type="component" value="Unassembled WGS sequence"/>
</dbReference>
<dbReference type="GO" id="GO:0008233">
    <property type="term" value="F:peptidase activity"/>
    <property type="evidence" value="ECO:0007669"/>
    <property type="project" value="UniProtKB-KW"/>
</dbReference>
<evidence type="ECO:0000313" key="9">
    <source>
        <dbReference type="EMBL" id="SET58795.1"/>
    </source>
</evidence>
<evidence type="ECO:0000256" key="3">
    <source>
        <dbReference type="ARBA" id="ARBA00022763"/>
    </source>
</evidence>
<evidence type="ECO:0000256" key="1">
    <source>
        <dbReference type="ARBA" id="ARBA00008136"/>
    </source>
</evidence>
<dbReference type="AlphaFoldDB" id="A0A1I0FKL5"/>
<evidence type="ECO:0000256" key="7">
    <source>
        <dbReference type="ARBA" id="ARBA00023239"/>
    </source>
</evidence>
<keyword evidence="5" id="KW-0190">Covalent protein-DNA linkage</keyword>